<evidence type="ECO:0000313" key="2">
    <source>
        <dbReference type="Proteomes" id="UP000002383"/>
    </source>
</evidence>
<dbReference type="Gene3D" id="3.40.30.10">
    <property type="entry name" value="Glutaredoxin"/>
    <property type="match status" value="1"/>
</dbReference>
<evidence type="ECO:0000313" key="1">
    <source>
        <dbReference type="EMBL" id="ACL72174.1"/>
    </source>
</evidence>
<dbReference type="HOGENOM" id="CLU_125054_1_0_6"/>
<dbReference type="eggNOG" id="COG3118">
    <property type="taxonomic scope" value="Bacteria"/>
</dbReference>
<dbReference type="Proteomes" id="UP000002383">
    <property type="component" value="Chromosome"/>
</dbReference>
<dbReference type="STRING" id="396588.Tgr7_1088"/>
<gene>
    <name evidence="1" type="ordered locus">Tgr7_1088</name>
</gene>
<dbReference type="PANTHER" id="PTHR33558">
    <property type="entry name" value="GLUTAREDOXIN-LIKE PROTEIN C5ORF63 HOMOLOG"/>
    <property type="match status" value="1"/>
</dbReference>
<dbReference type="InterPro" id="IPR052565">
    <property type="entry name" value="Glutaredoxin-like_YDR286C"/>
</dbReference>
<keyword evidence="2" id="KW-1185">Reference proteome</keyword>
<accession>B8GPK7</accession>
<proteinExistence type="predicted"/>
<dbReference type="PANTHER" id="PTHR33558:SF1">
    <property type="entry name" value="GLUTAREDOXIN-LIKE PROTEIN C5ORF63 HOMOLOG"/>
    <property type="match status" value="1"/>
</dbReference>
<dbReference type="InterPro" id="IPR008554">
    <property type="entry name" value="Glutaredoxin-like"/>
</dbReference>
<dbReference type="AlphaFoldDB" id="B8GPK7"/>
<name>B8GPK7_THISH</name>
<dbReference type="EMBL" id="CP001339">
    <property type="protein sequence ID" value="ACL72174.1"/>
    <property type="molecule type" value="Genomic_DNA"/>
</dbReference>
<dbReference type="KEGG" id="tgr:Tgr7_1088"/>
<dbReference type="InterPro" id="IPR036249">
    <property type="entry name" value="Thioredoxin-like_sf"/>
</dbReference>
<protein>
    <submittedName>
        <fullName evidence="1">Glutaredoxin 2</fullName>
    </submittedName>
</protein>
<dbReference type="OrthoDB" id="8537427at2"/>
<reference evidence="1 2" key="1">
    <citation type="journal article" date="2011" name="Stand. Genomic Sci.">
        <title>Complete genome sequence of 'Thioalkalivibrio sulfidophilus' HL-EbGr7.</title>
        <authorList>
            <person name="Muyzer G."/>
            <person name="Sorokin D.Y."/>
            <person name="Mavromatis K."/>
            <person name="Lapidus A."/>
            <person name="Clum A."/>
            <person name="Ivanova N."/>
            <person name="Pati A."/>
            <person name="d'Haeseleer P."/>
            <person name="Woyke T."/>
            <person name="Kyrpides N.C."/>
        </authorList>
    </citation>
    <scope>NUCLEOTIDE SEQUENCE [LARGE SCALE GENOMIC DNA]</scope>
    <source>
        <strain evidence="1 2">HL-EbGR7</strain>
    </source>
</reference>
<organism evidence="1 2">
    <name type="scientific">Thioalkalivibrio sulfidiphilus (strain HL-EbGR7)</name>
    <dbReference type="NCBI Taxonomy" id="396588"/>
    <lineage>
        <taxon>Bacteria</taxon>
        <taxon>Pseudomonadati</taxon>
        <taxon>Pseudomonadota</taxon>
        <taxon>Gammaproteobacteria</taxon>
        <taxon>Chromatiales</taxon>
        <taxon>Ectothiorhodospiraceae</taxon>
        <taxon>Thioalkalivibrio</taxon>
    </lineage>
</organism>
<dbReference type="Pfam" id="PF05768">
    <property type="entry name" value="Glrx-like"/>
    <property type="match status" value="1"/>
</dbReference>
<dbReference type="SUPFAM" id="SSF52833">
    <property type="entry name" value="Thioredoxin-like"/>
    <property type="match status" value="1"/>
</dbReference>
<sequence>MARTLILYSRVGCHLCEQMHAQLAAIDFPDDVSLKTVDVDADPALRARFNVKVPVLALDDEILCCHFLDETELRQALSDG</sequence>
<dbReference type="RefSeq" id="WP_012637658.1">
    <property type="nucleotide sequence ID" value="NC_011901.1"/>
</dbReference>